<keyword evidence="5 7" id="KW-0472">Membrane</keyword>
<feature type="transmembrane region" description="Helical" evidence="7">
    <location>
        <begin position="145"/>
        <end position="170"/>
    </location>
</feature>
<accession>A0A7R9MCS2</accession>
<keyword evidence="4 7" id="KW-1133">Transmembrane helix</keyword>
<dbReference type="InterPro" id="IPR018787">
    <property type="entry name" value="DUF2371_TMEM200"/>
</dbReference>
<dbReference type="EMBL" id="OC928494">
    <property type="protein sequence ID" value="CAD7657780.1"/>
    <property type="molecule type" value="Genomic_DNA"/>
</dbReference>
<feature type="transmembrane region" description="Helical" evidence="7">
    <location>
        <begin position="20"/>
        <end position="39"/>
    </location>
</feature>
<dbReference type="PANTHER" id="PTHR31815">
    <property type="entry name" value="AGAP005329-PA"/>
    <property type="match status" value="1"/>
</dbReference>
<evidence type="ECO:0000256" key="2">
    <source>
        <dbReference type="ARBA" id="ARBA00005308"/>
    </source>
</evidence>
<comment type="subcellular location">
    <subcellularLocation>
        <location evidence="1">Membrane</location>
        <topology evidence="1">Multi-pass membrane protein</topology>
    </subcellularLocation>
</comment>
<comment type="similarity">
    <text evidence="2">Belongs to the TMEM200 family.</text>
</comment>
<proteinExistence type="inferred from homology"/>
<dbReference type="OrthoDB" id="9994280at2759"/>
<evidence type="ECO:0000256" key="6">
    <source>
        <dbReference type="SAM" id="MobiDB-lite"/>
    </source>
</evidence>
<feature type="region of interest" description="Disordered" evidence="6">
    <location>
        <begin position="107"/>
        <end position="130"/>
    </location>
</feature>
<dbReference type="Pfam" id="PF14927">
    <property type="entry name" value="Neurensin"/>
    <property type="match status" value="1"/>
</dbReference>
<reference evidence="8" key="1">
    <citation type="submission" date="2020-11" db="EMBL/GenBank/DDBJ databases">
        <authorList>
            <person name="Tran Van P."/>
        </authorList>
    </citation>
    <scope>NUCLEOTIDE SEQUENCE</scope>
</reference>
<evidence type="ECO:0000256" key="1">
    <source>
        <dbReference type="ARBA" id="ARBA00004141"/>
    </source>
</evidence>
<gene>
    <name evidence="8" type="ORF">ONB1V03_LOCUS14405</name>
</gene>
<sequence length="340" mass="36325">METPKESDIENGRMHPKEVMGKMVALVHKTLFVVLAAVIGRQLRQQQTTGRVSGPLVPPQPYKGRARTPSHIPGLQAGRTYSPAAHSLNTLGPDADKKFAQFAGQHPHEFYPHPAHRENADKDKDNDKNKEEEPRLRCTWHCFCIAIKALSGGIVLLVLGTVMSVVGFFAEPLAIEHVKLENGTVVPTIDPDTKQHLHNLTYVGPVIMGLGGIVIVAACVLTFEVRDTLGVKVVPVKPETAGTLGASTSLSSTVIARKLSSITSDSVVGKGRANAGALTLPLATISSNSNAIESTNSGRVHETIQETVFCDGEPILGYSAPKTAKPLSGKPISGGRHQQQ</sequence>
<evidence type="ECO:0000313" key="9">
    <source>
        <dbReference type="Proteomes" id="UP000728032"/>
    </source>
</evidence>
<evidence type="ECO:0000256" key="7">
    <source>
        <dbReference type="SAM" id="Phobius"/>
    </source>
</evidence>
<dbReference type="PANTHER" id="PTHR31815:SF1">
    <property type="entry name" value="TRANSMEMBRANE PROTEIN 200C"/>
    <property type="match status" value="1"/>
</dbReference>
<dbReference type="GO" id="GO:0016020">
    <property type="term" value="C:membrane"/>
    <property type="evidence" value="ECO:0007669"/>
    <property type="project" value="UniProtKB-SubCell"/>
</dbReference>
<keyword evidence="3 7" id="KW-0812">Transmembrane</keyword>
<evidence type="ECO:0000256" key="3">
    <source>
        <dbReference type="ARBA" id="ARBA00022692"/>
    </source>
</evidence>
<keyword evidence="9" id="KW-1185">Reference proteome</keyword>
<evidence type="ECO:0000256" key="5">
    <source>
        <dbReference type="ARBA" id="ARBA00023136"/>
    </source>
</evidence>
<name>A0A7R9MCS2_9ACAR</name>
<feature type="region of interest" description="Disordered" evidence="6">
    <location>
        <begin position="320"/>
        <end position="340"/>
    </location>
</feature>
<feature type="transmembrane region" description="Helical" evidence="7">
    <location>
        <begin position="202"/>
        <end position="223"/>
    </location>
</feature>
<evidence type="ECO:0000256" key="4">
    <source>
        <dbReference type="ARBA" id="ARBA00022989"/>
    </source>
</evidence>
<evidence type="ECO:0000313" key="8">
    <source>
        <dbReference type="EMBL" id="CAD7657780.1"/>
    </source>
</evidence>
<dbReference type="Proteomes" id="UP000728032">
    <property type="component" value="Unassembled WGS sequence"/>
</dbReference>
<protein>
    <submittedName>
        <fullName evidence="8">Uncharacterized protein</fullName>
    </submittedName>
</protein>
<dbReference type="EMBL" id="CAJPVJ010013669">
    <property type="protein sequence ID" value="CAG2174966.1"/>
    <property type="molecule type" value="Genomic_DNA"/>
</dbReference>
<feature type="non-terminal residue" evidence="8">
    <location>
        <position position="1"/>
    </location>
</feature>
<feature type="region of interest" description="Disordered" evidence="6">
    <location>
        <begin position="44"/>
        <end position="67"/>
    </location>
</feature>
<dbReference type="AlphaFoldDB" id="A0A7R9MCS2"/>
<organism evidence="8">
    <name type="scientific">Oppiella nova</name>
    <dbReference type="NCBI Taxonomy" id="334625"/>
    <lineage>
        <taxon>Eukaryota</taxon>
        <taxon>Metazoa</taxon>
        <taxon>Ecdysozoa</taxon>
        <taxon>Arthropoda</taxon>
        <taxon>Chelicerata</taxon>
        <taxon>Arachnida</taxon>
        <taxon>Acari</taxon>
        <taxon>Acariformes</taxon>
        <taxon>Sarcoptiformes</taxon>
        <taxon>Oribatida</taxon>
        <taxon>Brachypylina</taxon>
        <taxon>Oppioidea</taxon>
        <taxon>Oppiidae</taxon>
        <taxon>Oppiella</taxon>
    </lineage>
</organism>